<proteinExistence type="predicted"/>
<protein>
    <submittedName>
        <fullName evidence="2">Uncharacterized protein</fullName>
    </submittedName>
</protein>
<reference evidence="2" key="2">
    <citation type="journal article" date="2021" name="Genome Biol. Evol.">
        <title>Developing a high-quality reference genome for a parasitic bivalve with doubly uniparental inheritance (Bivalvia: Unionida).</title>
        <authorList>
            <person name="Smith C.H."/>
        </authorList>
    </citation>
    <scope>NUCLEOTIDE SEQUENCE</scope>
    <source>
        <strain evidence="2">CHS0354</strain>
        <tissue evidence="2">Mantle</tissue>
    </source>
</reference>
<comment type="caution">
    <text evidence="2">The sequence shown here is derived from an EMBL/GenBank/DDBJ whole genome shotgun (WGS) entry which is preliminary data.</text>
</comment>
<keyword evidence="3" id="KW-1185">Reference proteome</keyword>
<accession>A0AAE0S0S8</accession>
<dbReference type="AlphaFoldDB" id="A0AAE0S0S8"/>
<name>A0AAE0S0S8_9BIVA</name>
<dbReference type="Proteomes" id="UP001195483">
    <property type="component" value="Unassembled WGS sequence"/>
</dbReference>
<evidence type="ECO:0000313" key="2">
    <source>
        <dbReference type="EMBL" id="KAK3583013.1"/>
    </source>
</evidence>
<evidence type="ECO:0000256" key="1">
    <source>
        <dbReference type="SAM" id="MobiDB-lite"/>
    </source>
</evidence>
<organism evidence="2 3">
    <name type="scientific">Potamilus streckersoni</name>
    <dbReference type="NCBI Taxonomy" id="2493646"/>
    <lineage>
        <taxon>Eukaryota</taxon>
        <taxon>Metazoa</taxon>
        <taxon>Spiralia</taxon>
        <taxon>Lophotrochozoa</taxon>
        <taxon>Mollusca</taxon>
        <taxon>Bivalvia</taxon>
        <taxon>Autobranchia</taxon>
        <taxon>Heteroconchia</taxon>
        <taxon>Palaeoheterodonta</taxon>
        <taxon>Unionida</taxon>
        <taxon>Unionoidea</taxon>
        <taxon>Unionidae</taxon>
        <taxon>Ambleminae</taxon>
        <taxon>Lampsilini</taxon>
        <taxon>Potamilus</taxon>
    </lineage>
</organism>
<reference evidence="2" key="1">
    <citation type="journal article" date="2021" name="Genome Biol. Evol.">
        <title>A High-Quality Reference Genome for a Parasitic Bivalve with Doubly Uniparental Inheritance (Bivalvia: Unionida).</title>
        <authorList>
            <person name="Smith C.H."/>
        </authorList>
    </citation>
    <scope>NUCLEOTIDE SEQUENCE</scope>
    <source>
        <strain evidence="2">CHS0354</strain>
    </source>
</reference>
<evidence type="ECO:0000313" key="3">
    <source>
        <dbReference type="Proteomes" id="UP001195483"/>
    </source>
</evidence>
<dbReference type="EMBL" id="JAEAOA010000398">
    <property type="protein sequence ID" value="KAK3583013.1"/>
    <property type="molecule type" value="Genomic_DNA"/>
</dbReference>
<gene>
    <name evidence="2" type="ORF">CHS0354_005654</name>
</gene>
<sequence>MGKVPYLNIAKCFDIQFYRGRSFTYSCDIIWFTLLGATFSVKNPLSNGCHSLPVRQPKMFHRYLLLGDDGDRSSTKPSGKQHKTDIL</sequence>
<feature type="region of interest" description="Disordered" evidence="1">
    <location>
        <begin position="68"/>
        <end position="87"/>
    </location>
</feature>
<reference evidence="2" key="3">
    <citation type="submission" date="2023-05" db="EMBL/GenBank/DDBJ databases">
        <authorList>
            <person name="Smith C.H."/>
        </authorList>
    </citation>
    <scope>NUCLEOTIDE SEQUENCE</scope>
    <source>
        <strain evidence="2">CHS0354</strain>
        <tissue evidence="2">Mantle</tissue>
    </source>
</reference>